<evidence type="ECO:0000256" key="3">
    <source>
        <dbReference type="ARBA" id="ARBA00022553"/>
    </source>
</evidence>
<name>A0A2W4ZHD8_9BACT</name>
<dbReference type="FunFam" id="3.30.565.10:FF:000006">
    <property type="entry name" value="Sensor histidine kinase WalK"/>
    <property type="match status" value="1"/>
</dbReference>
<dbReference type="EMBL" id="QFNK01000293">
    <property type="protein sequence ID" value="PZO81730.1"/>
    <property type="molecule type" value="Genomic_DNA"/>
</dbReference>
<organism evidence="9 10">
    <name type="scientific">Micavibrio aeruginosavorus</name>
    <dbReference type="NCBI Taxonomy" id="349221"/>
    <lineage>
        <taxon>Bacteria</taxon>
        <taxon>Pseudomonadati</taxon>
        <taxon>Bdellovibrionota</taxon>
        <taxon>Bdellovibrionia</taxon>
        <taxon>Bdellovibrionales</taxon>
        <taxon>Pseudobdellovibrionaceae</taxon>
        <taxon>Micavibrio</taxon>
    </lineage>
</organism>
<keyword evidence="3 6" id="KW-0597">Phosphoprotein</keyword>
<dbReference type="CDD" id="cd00082">
    <property type="entry name" value="HisKA"/>
    <property type="match status" value="1"/>
</dbReference>
<keyword evidence="4" id="KW-0808">Transferase</keyword>
<dbReference type="InterPro" id="IPR003594">
    <property type="entry name" value="HATPase_dom"/>
</dbReference>
<dbReference type="InterPro" id="IPR001789">
    <property type="entry name" value="Sig_transdc_resp-reg_receiver"/>
</dbReference>
<dbReference type="EC" id="2.7.13.3" evidence="2"/>
<evidence type="ECO:0000256" key="4">
    <source>
        <dbReference type="ARBA" id="ARBA00022679"/>
    </source>
</evidence>
<evidence type="ECO:0000256" key="6">
    <source>
        <dbReference type="PROSITE-ProRule" id="PRU00169"/>
    </source>
</evidence>
<sequence>MLKSVEDTVYFLIVDDLKENLLSLEALLRRDGLEILKARSGVEALELLLKFDVALALLDVQMPGMDGFELAELMRGTEKTKRVPIIFLTAGSGDSQRRFRGYEAGAVDFLQKPIETDILRSKADVFFNLSRQHKQLEIQHSELIANSYALKQADIRKDEYIATLAHELRNPLAPIKAGIELLRAGPSQNFEDILNMMESQTDHLVNLLNDLLDISRFTQGKIDLKKGRVQLQSAIDIAAKFCMTLISEKRHIFNVDVPAEPIWIYADPTRIAQIISNILNNAAKYTPEGGTISLSVKAEAGNVEIVIEDNGLGIPQDKQDAVFEVFSQVGTSEHKKYEQGGLGIGLSLVKNLVQMHGGSIKVYSGGHGQGSTFTVSLPVVSDARSQMAIPQNDTYPSLPDFSPLNILVVDDNIAAAQTIAWMLEAIGHDLHVAHTGEEAIRTADFTKPDVIILDIGLPDMSGHDVCRNLRQKAVHKNVLFIAQTGWGQEKDRMEAFNAGFDHHLTKPVSLQDFKRVLADMKPGNLR</sequence>
<feature type="domain" description="Response regulatory" evidence="8">
    <location>
        <begin position="10"/>
        <end position="127"/>
    </location>
</feature>
<evidence type="ECO:0000256" key="5">
    <source>
        <dbReference type="ARBA" id="ARBA00022777"/>
    </source>
</evidence>
<evidence type="ECO:0000313" key="9">
    <source>
        <dbReference type="EMBL" id="PZO81730.1"/>
    </source>
</evidence>
<dbReference type="Gene3D" id="3.30.565.10">
    <property type="entry name" value="Histidine kinase-like ATPase, C-terminal domain"/>
    <property type="match status" value="1"/>
</dbReference>
<feature type="modified residue" description="4-aspartylphosphate" evidence="6">
    <location>
        <position position="59"/>
    </location>
</feature>
<dbReference type="SMART" id="SM00388">
    <property type="entry name" value="HisKA"/>
    <property type="match status" value="1"/>
</dbReference>
<evidence type="ECO:0000256" key="2">
    <source>
        <dbReference type="ARBA" id="ARBA00012438"/>
    </source>
</evidence>
<proteinExistence type="predicted"/>
<dbReference type="Gene3D" id="3.40.50.2300">
    <property type="match status" value="2"/>
</dbReference>
<comment type="caution">
    <text evidence="9">The sequence shown here is derived from an EMBL/GenBank/DDBJ whole genome shotgun (WGS) entry which is preliminary data.</text>
</comment>
<feature type="modified residue" description="4-aspartylphosphate" evidence="6">
    <location>
        <position position="454"/>
    </location>
</feature>
<dbReference type="Pfam" id="PF00512">
    <property type="entry name" value="HisKA"/>
    <property type="match status" value="1"/>
</dbReference>
<evidence type="ECO:0000313" key="10">
    <source>
        <dbReference type="Proteomes" id="UP000249557"/>
    </source>
</evidence>
<dbReference type="PROSITE" id="PS50109">
    <property type="entry name" value="HIS_KIN"/>
    <property type="match status" value="1"/>
</dbReference>
<dbReference type="PROSITE" id="PS50110">
    <property type="entry name" value="RESPONSE_REGULATORY"/>
    <property type="match status" value="2"/>
</dbReference>
<dbReference type="SMART" id="SM00448">
    <property type="entry name" value="REC"/>
    <property type="match status" value="2"/>
</dbReference>
<dbReference type="PANTHER" id="PTHR43547:SF2">
    <property type="entry name" value="HYBRID SIGNAL TRANSDUCTION HISTIDINE KINASE C"/>
    <property type="match status" value="1"/>
</dbReference>
<dbReference type="Pfam" id="PF02518">
    <property type="entry name" value="HATPase_c"/>
    <property type="match status" value="1"/>
</dbReference>
<dbReference type="PANTHER" id="PTHR43547">
    <property type="entry name" value="TWO-COMPONENT HISTIDINE KINASE"/>
    <property type="match status" value="1"/>
</dbReference>
<keyword evidence="5 9" id="KW-0418">Kinase</keyword>
<dbReference type="InterPro" id="IPR004358">
    <property type="entry name" value="Sig_transdc_His_kin-like_C"/>
</dbReference>
<gene>
    <name evidence="9" type="ORF">DI626_10635</name>
</gene>
<dbReference type="PRINTS" id="PR00344">
    <property type="entry name" value="BCTRLSENSOR"/>
</dbReference>
<feature type="domain" description="Response regulatory" evidence="8">
    <location>
        <begin position="405"/>
        <end position="521"/>
    </location>
</feature>
<dbReference type="GO" id="GO:0000155">
    <property type="term" value="F:phosphorelay sensor kinase activity"/>
    <property type="evidence" value="ECO:0007669"/>
    <property type="project" value="InterPro"/>
</dbReference>
<dbReference type="SUPFAM" id="SSF52172">
    <property type="entry name" value="CheY-like"/>
    <property type="match status" value="2"/>
</dbReference>
<accession>A0A2W4ZHD8</accession>
<dbReference type="Pfam" id="PF00072">
    <property type="entry name" value="Response_reg"/>
    <property type="match status" value="2"/>
</dbReference>
<dbReference type="InterPro" id="IPR005467">
    <property type="entry name" value="His_kinase_dom"/>
</dbReference>
<dbReference type="InterPro" id="IPR011006">
    <property type="entry name" value="CheY-like_superfamily"/>
</dbReference>
<comment type="catalytic activity">
    <reaction evidence="1">
        <text>ATP + protein L-histidine = ADP + protein N-phospho-L-histidine.</text>
        <dbReference type="EC" id="2.7.13.3"/>
    </reaction>
</comment>
<dbReference type="AlphaFoldDB" id="A0A2W4ZHD8"/>
<dbReference type="InterPro" id="IPR036097">
    <property type="entry name" value="HisK_dim/P_sf"/>
</dbReference>
<dbReference type="SUPFAM" id="SSF55874">
    <property type="entry name" value="ATPase domain of HSP90 chaperone/DNA topoisomerase II/histidine kinase"/>
    <property type="match status" value="1"/>
</dbReference>
<evidence type="ECO:0000259" key="8">
    <source>
        <dbReference type="PROSITE" id="PS50110"/>
    </source>
</evidence>
<dbReference type="SUPFAM" id="SSF47384">
    <property type="entry name" value="Homodimeric domain of signal transducing histidine kinase"/>
    <property type="match status" value="1"/>
</dbReference>
<evidence type="ECO:0000256" key="1">
    <source>
        <dbReference type="ARBA" id="ARBA00000085"/>
    </source>
</evidence>
<reference evidence="9 10" key="1">
    <citation type="submission" date="2017-08" db="EMBL/GenBank/DDBJ databases">
        <title>Infants hospitalized years apart are colonized by the same room-sourced microbial strains.</title>
        <authorList>
            <person name="Brooks B."/>
            <person name="Olm M.R."/>
            <person name="Firek B.A."/>
            <person name="Baker R."/>
            <person name="Thomas B.C."/>
            <person name="Morowitz M.J."/>
            <person name="Banfield J.F."/>
        </authorList>
    </citation>
    <scope>NUCLEOTIDE SEQUENCE [LARGE SCALE GENOMIC DNA]</scope>
    <source>
        <strain evidence="9">S2_018_000_R2_104</strain>
    </source>
</reference>
<dbReference type="CDD" id="cd17580">
    <property type="entry name" value="REC_2_DhkD-like"/>
    <property type="match status" value="1"/>
</dbReference>
<feature type="domain" description="Histidine kinase" evidence="7">
    <location>
        <begin position="163"/>
        <end position="381"/>
    </location>
</feature>
<dbReference type="InterPro" id="IPR036890">
    <property type="entry name" value="HATPase_C_sf"/>
</dbReference>
<dbReference type="InterPro" id="IPR003661">
    <property type="entry name" value="HisK_dim/P_dom"/>
</dbReference>
<dbReference type="Gene3D" id="1.10.287.130">
    <property type="match status" value="1"/>
</dbReference>
<dbReference type="SMART" id="SM00387">
    <property type="entry name" value="HATPase_c"/>
    <property type="match status" value="1"/>
</dbReference>
<protein>
    <recommendedName>
        <fullName evidence="2">histidine kinase</fullName>
        <ecNumber evidence="2">2.7.13.3</ecNumber>
    </recommendedName>
</protein>
<evidence type="ECO:0000259" key="7">
    <source>
        <dbReference type="PROSITE" id="PS50109"/>
    </source>
</evidence>
<dbReference type="Proteomes" id="UP000249557">
    <property type="component" value="Unassembled WGS sequence"/>
</dbReference>